<evidence type="ECO:0000313" key="2">
    <source>
        <dbReference type="EMBL" id="KCW64819.1"/>
    </source>
</evidence>
<accession>A0A059BFI4</accession>
<dbReference type="OMA" id="CSCSDEM"/>
<dbReference type="PANTHER" id="PTHR34197">
    <property type="entry name" value="OS04G0591300 PROTEIN"/>
    <property type="match status" value="1"/>
</dbReference>
<name>A0A059BFI4_EUCGR</name>
<dbReference type="eggNOG" id="ENOG502QVN6">
    <property type="taxonomic scope" value="Eukaryota"/>
</dbReference>
<dbReference type="AlphaFoldDB" id="A0A059BFI4"/>
<feature type="compositionally biased region" description="Basic and acidic residues" evidence="1">
    <location>
        <begin position="268"/>
        <end position="301"/>
    </location>
</feature>
<dbReference type="PANTHER" id="PTHR34197:SF3">
    <property type="entry name" value="DUF740 FAMILY PROTEIN"/>
    <property type="match status" value="1"/>
</dbReference>
<organism evidence="2">
    <name type="scientific">Eucalyptus grandis</name>
    <name type="common">Flooded gum</name>
    <dbReference type="NCBI Taxonomy" id="71139"/>
    <lineage>
        <taxon>Eukaryota</taxon>
        <taxon>Viridiplantae</taxon>
        <taxon>Streptophyta</taxon>
        <taxon>Embryophyta</taxon>
        <taxon>Tracheophyta</taxon>
        <taxon>Spermatophyta</taxon>
        <taxon>Magnoliopsida</taxon>
        <taxon>eudicotyledons</taxon>
        <taxon>Gunneridae</taxon>
        <taxon>Pentapetalae</taxon>
        <taxon>rosids</taxon>
        <taxon>malvids</taxon>
        <taxon>Myrtales</taxon>
        <taxon>Myrtaceae</taxon>
        <taxon>Myrtoideae</taxon>
        <taxon>Eucalypteae</taxon>
        <taxon>Eucalyptus</taxon>
    </lineage>
</organism>
<reference evidence="2" key="1">
    <citation type="submission" date="2013-07" db="EMBL/GenBank/DDBJ databases">
        <title>The genome of Eucalyptus grandis.</title>
        <authorList>
            <person name="Schmutz J."/>
            <person name="Hayes R."/>
            <person name="Myburg A."/>
            <person name="Tuskan G."/>
            <person name="Grattapaglia D."/>
            <person name="Rokhsar D.S."/>
        </authorList>
    </citation>
    <scope>NUCLEOTIDE SEQUENCE</scope>
    <source>
        <tissue evidence="2">Leaf extractions</tissue>
    </source>
</reference>
<proteinExistence type="predicted"/>
<feature type="region of interest" description="Disordered" evidence="1">
    <location>
        <begin position="265"/>
        <end position="309"/>
    </location>
</feature>
<dbReference type="InParanoid" id="A0A059BFI4"/>
<feature type="compositionally biased region" description="Gly residues" evidence="1">
    <location>
        <begin position="365"/>
        <end position="381"/>
    </location>
</feature>
<dbReference type="OrthoDB" id="1931940at2759"/>
<gene>
    <name evidence="2" type="ORF">EUGRSUZ_G02393</name>
</gene>
<dbReference type="FunCoup" id="A0A059BFI4">
    <property type="interactions" value="33"/>
</dbReference>
<evidence type="ECO:0000256" key="1">
    <source>
        <dbReference type="SAM" id="MobiDB-lite"/>
    </source>
</evidence>
<dbReference type="KEGG" id="egr:104453851"/>
<sequence>MKDRGKAVEAYKGGGGGDGDGFFADNYYSSSSENPCRKHPGASSVGVCAQCLKDRLARLVCSECGEQRLSSCSCSSDISSNRNSCTVEVGSVGRISFLLESDKSELLLSRQISTSSKPRAGGAEYSNNKAEEAMMFKRSSSSCVEIKRVHGIWRIGKLFRKKKDRKKSVDNGFDAKSEMWVVDHQSGVSRSRSLSSFRGGKNCYGSEDGGDHWTFSGARSSISGARTSSVNGGLLFDPERKSCFSEAEFRRSGFSESDTIRRSCFSEAEPRRSGFSEAEPRKSGFDGGERKENGLPLEHHVTPSFDPIGNKPATRRIFSLKEGDFTGGDDTGFIDLKFFSTEARQDPKMGTLGNSRSAFGSIRGGVGEGSGGGGGGGGTAQGGDFRSGSCRVTVSEKEVKVKQGRRSFMGWRWGFGHHQHHPNWMMAAKKRDEAVLCKE</sequence>
<dbReference type="Gramene" id="KCW64819">
    <property type="protein sequence ID" value="KCW64819"/>
    <property type="gene ID" value="EUGRSUZ_G02393"/>
</dbReference>
<protein>
    <submittedName>
        <fullName evidence="2">Uncharacterized protein</fullName>
    </submittedName>
</protein>
<feature type="region of interest" description="Disordered" evidence="1">
    <location>
        <begin position="365"/>
        <end position="388"/>
    </location>
</feature>
<dbReference type="EMBL" id="KK198759">
    <property type="protein sequence ID" value="KCW64819.1"/>
    <property type="molecule type" value="Genomic_DNA"/>
</dbReference>